<keyword evidence="1" id="KW-0472">Membrane</keyword>
<gene>
    <name evidence="2" type="ORF">GORHZ_006_00420</name>
</gene>
<comment type="caution">
    <text evidence="2">The sequence shown here is derived from an EMBL/GenBank/DDBJ whole genome shotgun (WGS) entry which is preliminary data.</text>
</comment>
<keyword evidence="3" id="KW-1185">Reference proteome</keyword>
<keyword evidence="1" id="KW-1133">Transmembrane helix</keyword>
<evidence type="ECO:0000313" key="2">
    <source>
        <dbReference type="EMBL" id="GAB88173.1"/>
    </source>
</evidence>
<evidence type="ECO:0000256" key="1">
    <source>
        <dbReference type="SAM" id="Phobius"/>
    </source>
</evidence>
<accession>K6UXQ1</accession>
<proteinExistence type="predicted"/>
<dbReference type="AlphaFoldDB" id="K6UXQ1"/>
<name>K6UXQ1_9ACTN</name>
<protein>
    <submittedName>
        <fullName evidence="2">Uncharacterized protein</fullName>
    </submittedName>
</protein>
<sequence length="207" mass="22022">MDEKAAVVLNDAFVSTEARSYQYHMSGYSGERSEVVVRAGELGRANGSGIPPVPISGRLAARLQETSGSLTIGGLPMVGGAPNNFTIRVFRSYSPVEVESVVISGQPETKWYPPSAVDVSIVFESEQEDCRSGVLSSRKQLDGAVPETVGPSQLSWLSTSRVSPTWTITDLSDKRGESNILFVSGLMLGAAFAFAGAAIERALQGYD</sequence>
<reference evidence="2 3" key="1">
    <citation type="submission" date="2012-08" db="EMBL/GenBank/DDBJ databases">
        <title>Whole genome shotgun sequence of Gordonia rhizosphera NBRC 16068.</title>
        <authorList>
            <person name="Takarada H."/>
            <person name="Isaki S."/>
            <person name="Hosoyama A."/>
            <person name="Tsuchikane K."/>
            <person name="Katsumata H."/>
            <person name="Baba S."/>
            <person name="Ohji S."/>
            <person name="Yamazaki S."/>
            <person name="Fujita N."/>
        </authorList>
    </citation>
    <scope>NUCLEOTIDE SEQUENCE [LARGE SCALE GENOMIC DNA]</scope>
    <source>
        <strain evidence="2 3">NBRC 16068</strain>
    </source>
</reference>
<feature type="transmembrane region" description="Helical" evidence="1">
    <location>
        <begin position="180"/>
        <end position="199"/>
    </location>
</feature>
<keyword evidence="1" id="KW-0812">Transmembrane</keyword>
<dbReference type="EMBL" id="BAHC01000006">
    <property type="protein sequence ID" value="GAB88173.1"/>
    <property type="molecule type" value="Genomic_DNA"/>
</dbReference>
<organism evidence="2 3">
    <name type="scientific">Gordonia rhizosphera NBRC 16068</name>
    <dbReference type="NCBI Taxonomy" id="1108045"/>
    <lineage>
        <taxon>Bacteria</taxon>
        <taxon>Bacillati</taxon>
        <taxon>Actinomycetota</taxon>
        <taxon>Actinomycetes</taxon>
        <taxon>Mycobacteriales</taxon>
        <taxon>Gordoniaceae</taxon>
        <taxon>Gordonia</taxon>
    </lineage>
</organism>
<evidence type="ECO:0000313" key="3">
    <source>
        <dbReference type="Proteomes" id="UP000008363"/>
    </source>
</evidence>
<dbReference type="Proteomes" id="UP000008363">
    <property type="component" value="Unassembled WGS sequence"/>
</dbReference>